<organism evidence="2 3">
    <name type="scientific">Candidatus Liptonbacteria bacterium RIFCSPLOWO2_01_FULL_52_25</name>
    <dbReference type="NCBI Taxonomy" id="1798650"/>
    <lineage>
        <taxon>Bacteria</taxon>
        <taxon>Candidatus Liptoniibacteriota</taxon>
    </lineage>
</organism>
<dbReference type="AlphaFoldDB" id="A0A1G2CED4"/>
<keyword evidence="1" id="KW-0472">Membrane</keyword>
<protein>
    <recommendedName>
        <fullName evidence="4">Type 4 fimbrial biogenesis protein PilX N-terminal domain-containing protein</fullName>
    </recommendedName>
</protein>
<evidence type="ECO:0000313" key="3">
    <source>
        <dbReference type="Proteomes" id="UP000178880"/>
    </source>
</evidence>
<evidence type="ECO:0008006" key="4">
    <source>
        <dbReference type="Google" id="ProtNLM"/>
    </source>
</evidence>
<comment type="caution">
    <text evidence="2">The sequence shown here is derived from an EMBL/GenBank/DDBJ whole genome shotgun (WGS) entry which is preliminary data.</text>
</comment>
<dbReference type="EMBL" id="MHLA01000021">
    <property type="protein sequence ID" value="OGY99099.1"/>
    <property type="molecule type" value="Genomic_DNA"/>
</dbReference>
<name>A0A1G2CED4_9BACT</name>
<dbReference type="Proteomes" id="UP000178880">
    <property type="component" value="Unassembled WGS sequence"/>
</dbReference>
<accession>A0A1G2CED4</accession>
<evidence type="ECO:0000256" key="1">
    <source>
        <dbReference type="SAM" id="Phobius"/>
    </source>
</evidence>
<sequence>MKKIRAYPLLRSENPRLSASSRNGIATLPTVFALMILLVALAVGITFTSTTENSTSGEQDSASRALQYAESGARDALQRLARDKTYNCPGLACYSIDFSADGTGCSASSACAQVGVSNTSGTAADPKYVTSTGQIGDNIRRMEVTVIFDSSWDGRIATSTWREVTQ</sequence>
<evidence type="ECO:0000313" key="2">
    <source>
        <dbReference type="EMBL" id="OGY99099.1"/>
    </source>
</evidence>
<keyword evidence="1" id="KW-0812">Transmembrane</keyword>
<feature type="transmembrane region" description="Helical" evidence="1">
    <location>
        <begin position="25"/>
        <end position="47"/>
    </location>
</feature>
<proteinExistence type="predicted"/>
<reference evidence="2 3" key="1">
    <citation type="journal article" date="2016" name="Nat. Commun.">
        <title>Thousands of microbial genomes shed light on interconnected biogeochemical processes in an aquifer system.</title>
        <authorList>
            <person name="Anantharaman K."/>
            <person name="Brown C.T."/>
            <person name="Hug L.A."/>
            <person name="Sharon I."/>
            <person name="Castelle C.J."/>
            <person name="Probst A.J."/>
            <person name="Thomas B.C."/>
            <person name="Singh A."/>
            <person name="Wilkins M.J."/>
            <person name="Karaoz U."/>
            <person name="Brodie E.L."/>
            <person name="Williams K.H."/>
            <person name="Hubbard S.S."/>
            <person name="Banfield J.F."/>
        </authorList>
    </citation>
    <scope>NUCLEOTIDE SEQUENCE [LARGE SCALE GENOMIC DNA]</scope>
</reference>
<gene>
    <name evidence="2" type="ORF">A2945_05270</name>
</gene>
<keyword evidence="1" id="KW-1133">Transmembrane helix</keyword>